<organism evidence="3 4">
    <name type="scientific">Nepenthes gracilis</name>
    <name type="common">Slender pitcher plant</name>
    <dbReference type="NCBI Taxonomy" id="150966"/>
    <lineage>
        <taxon>Eukaryota</taxon>
        <taxon>Viridiplantae</taxon>
        <taxon>Streptophyta</taxon>
        <taxon>Embryophyta</taxon>
        <taxon>Tracheophyta</taxon>
        <taxon>Spermatophyta</taxon>
        <taxon>Magnoliopsida</taxon>
        <taxon>eudicotyledons</taxon>
        <taxon>Gunneridae</taxon>
        <taxon>Pentapetalae</taxon>
        <taxon>Caryophyllales</taxon>
        <taxon>Nepenthaceae</taxon>
        <taxon>Nepenthes</taxon>
    </lineage>
</organism>
<dbReference type="PANTHER" id="PTHR15157:SF24">
    <property type="entry name" value="VACUOLAR PROTEIN SORTING 38"/>
    <property type="match status" value="1"/>
</dbReference>
<keyword evidence="1" id="KW-0175">Coiled coil</keyword>
<dbReference type="Proteomes" id="UP001279734">
    <property type="component" value="Unassembled WGS sequence"/>
</dbReference>
<dbReference type="GO" id="GO:0035493">
    <property type="term" value="P:SNARE complex assembly"/>
    <property type="evidence" value="ECO:0007669"/>
    <property type="project" value="TreeGrafter"/>
</dbReference>
<feature type="region of interest" description="Disordered" evidence="2">
    <location>
        <begin position="184"/>
        <end position="208"/>
    </location>
</feature>
<keyword evidence="4" id="KW-1185">Reference proteome</keyword>
<feature type="compositionally biased region" description="Low complexity" evidence="2">
    <location>
        <begin position="187"/>
        <end position="199"/>
    </location>
</feature>
<protein>
    <recommendedName>
        <fullName evidence="5">UV radiation resistance-associated gene protein</fullName>
    </recommendedName>
</protein>
<dbReference type="GO" id="GO:0005768">
    <property type="term" value="C:endosome"/>
    <property type="evidence" value="ECO:0007669"/>
    <property type="project" value="TreeGrafter"/>
</dbReference>
<feature type="coiled-coil region" evidence="1">
    <location>
        <begin position="37"/>
        <end position="85"/>
    </location>
</feature>
<evidence type="ECO:0000313" key="4">
    <source>
        <dbReference type="Proteomes" id="UP001279734"/>
    </source>
</evidence>
<proteinExistence type="predicted"/>
<dbReference type="GO" id="GO:0000323">
    <property type="term" value="C:lytic vacuole"/>
    <property type="evidence" value="ECO:0007669"/>
    <property type="project" value="TreeGrafter"/>
</dbReference>
<gene>
    <name evidence="3" type="ORF">Nepgr_009875</name>
</gene>
<dbReference type="EMBL" id="BSYO01000008">
    <property type="protein sequence ID" value="GMH08035.1"/>
    <property type="molecule type" value="Genomic_DNA"/>
</dbReference>
<name>A0AAD3SC46_NEPGR</name>
<sequence length="357" mass="39844">MDPAPTGGSSKSIKSADDPDHVKVIQWEDFDQELARLWSLSSALNEAKEKKQNLQQKLETLIRVQAESLARLNELDEIRQRLEDRKLVMGNMLMQSKVVEEHAKMKVEHLSSEIKSLLVSGTSLSAARKRLQDSTILLSGNGGHIRLRNLLKMLRTRQQFMISQVSFLYPVKSMFGPAQELELDSFPSGSRPGTPSGSPHDNKPRNQGTLTISGLQLSMLPFTQMSFFTDKKQVQRSATALGYVAHAISLIASYLHVPLRYPLRLGGSHSFIKDFAPSVELTSSSNAVVSANMKHLEFPLFIDGQDATRTAYAVFLLNKDIEQLLNYLGVTSLGPRQVLANLKELLRTILSLEFIDK</sequence>
<comment type="caution">
    <text evidence="3">The sequence shown here is derived from an EMBL/GenBank/DDBJ whole genome shotgun (WGS) entry which is preliminary data.</text>
</comment>
<evidence type="ECO:0000256" key="1">
    <source>
        <dbReference type="SAM" id="Coils"/>
    </source>
</evidence>
<accession>A0AAD3SC46</accession>
<dbReference type="AlphaFoldDB" id="A0AAD3SC46"/>
<dbReference type="PANTHER" id="PTHR15157">
    <property type="entry name" value="UV RADIATION RESISTANCE-ASSOCIATED GENE PROTEIN"/>
    <property type="match status" value="1"/>
</dbReference>
<evidence type="ECO:0008006" key="5">
    <source>
        <dbReference type="Google" id="ProtNLM"/>
    </source>
</evidence>
<evidence type="ECO:0000256" key="2">
    <source>
        <dbReference type="SAM" id="MobiDB-lite"/>
    </source>
</evidence>
<evidence type="ECO:0000313" key="3">
    <source>
        <dbReference type="EMBL" id="GMH08035.1"/>
    </source>
</evidence>
<reference evidence="3" key="1">
    <citation type="submission" date="2023-05" db="EMBL/GenBank/DDBJ databases">
        <title>Nepenthes gracilis genome sequencing.</title>
        <authorList>
            <person name="Fukushima K."/>
        </authorList>
    </citation>
    <scope>NUCLEOTIDE SEQUENCE</scope>
    <source>
        <strain evidence="3">SING2019-196</strain>
    </source>
</reference>
<dbReference type="GO" id="GO:0000149">
    <property type="term" value="F:SNARE binding"/>
    <property type="evidence" value="ECO:0007669"/>
    <property type="project" value="TreeGrafter"/>
</dbReference>